<name>A0A650GRK1_9GAMM</name>
<protein>
    <recommendedName>
        <fullName evidence="9">Lipoprotein</fullName>
    </recommendedName>
</protein>
<keyword evidence="2" id="KW-0732">Signal</keyword>
<evidence type="ECO:0000256" key="2">
    <source>
        <dbReference type="ARBA" id="ARBA00022729"/>
    </source>
</evidence>
<evidence type="ECO:0000313" key="8">
    <source>
        <dbReference type="Proteomes" id="UP000234271"/>
    </source>
</evidence>
<organism evidence="7 8">
    <name type="scientific">Beggiatoa leptomitoformis</name>
    <dbReference type="NCBI Taxonomy" id="288004"/>
    <lineage>
        <taxon>Bacteria</taxon>
        <taxon>Pseudomonadati</taxon>
        <taxon>Pseudomonadota</taxon>
        <taxon>Gammaproteobacteria</taxon>
        <taxon>Thiotrichales</taxon>
        <taxon>Thiotrichaceae</taxon>
        <taxon>Beggiatoa</taxon>
    </lineage>
</organism>
<evidence type="ECO:0000256" key="5">
    <source>
        <dbReference type="ARBA" id="ARBA00023237"/>
    </source>
</evidence>
<dbReference type="OrthoDB" id="8550022at2"/>
<keyword evidence="4" id="KW-0564">Palmitate</keyword>
<keyword evidence="3" id="KW-0472">Membrane</keyword>
<keyword evidence="5" id="KW-0998">Cell outer membrane</keyword>
<comment type="subcellular location">
    <subcellularLocation>
        <location evidence="1">Cell outer membrane</location>
        <topology evidence="1">Lipid-anchor</topology>
    </subcellularLocation>
</comment>
<evidence type="ECO:0000256" key="1">
    <source>
        <dbReference type="ARBA" id="ARBA00004459"/>
    </source>
</evidence>
<keyword evidence="6" id="KW-0449">Lipoprotein</keyword>
<dbReference type="EMBL" id="CP018889">
    <property type="protein sequence ID" value="QGX04087.1"/>
    <property type="molecule type" value="Genomic_DNA"/>
</dbReference>
<proteinExistence type="predicted"/>
<keyword evidence="8" id="KW-1185">Reference proteome</keyword>
<evidence type="ECO:0008006" key="9">
    <source>
        <dbReference type="Google" id="ProtNLM"/>
    </source>
</evidence>
<sequence>MKKTYGLCIVLLLCYLTACGQKGDLVRPVPDDVQALSKKSPVIPVHSKTNENK</sequence>
<dbReference type="RefSeq" id="WP_145917089.1">
    <property type="nucleotide sequence ID" value="NZ_CP012373.2"/>
</dbReference>
<dbReference type="AlphaFoldDB" id="A0A650GRK1"/>
<dbReference type="Proteomes" id="UP000234271">
    <property type="component" value="Chromosome"/>
</dbReference>
<dbReference type="InterPro" id="IPR032831">
    <property type="entry name" value="LptM_cons"/>
</dbReference>
<dbReference type="NCBIfam" id="NF047847">
    <property type="entry name" value="SS_mature_LptM"/>
    <property type="match status" value="1"/>
</dbReference>
<accession>A0A650GRK1</accession>
<evidence type="ECO:0000256" key="6">
    <source>
        <dbReference type="ARBA" id="ARBA00023288"/>
    </source>
</evidence>
<evidence type="ECO:0000256" key="4">
    <source>
        <dbReference type="ARBA" id="ARBA00023139"/>
    </source>
</evidence>
<evidence type="ECO:0000256" key="3">
    <source>
        <dbReference type="ARBA" id="ARBA00023136"/>
    </source>
</evidence>
<gene>
    <name evidence="7" type="ORF">BLE401_18630</name>
</gene>
<reference evidence="8" key="1">
    <citation type="submission" date="2016-12" db="EMBL/GenBank/DDBJ databases">
        <title>Complete Genome Sequence of Beggiatoa leptomitiformis D-401.</title>
        <authorList>
            <person name="Fomenkov A."/>
            <person name="Vincze T."/>
            <person name="Grabovich M."/>
            <person name="Anton B.P."/>
            <person name="Dubinina G."/>
            <person name="Orlova M."/>
            <person name="Belousova E."/>
            <person name="Roberts R.J."/>
        </authorList>
    </citation>
    <scope>NUCLEOTIDE SEQUENCE [LARGE SCALE GENOMIC DNA]</scope>
    <source>
        <strain evidence="8">D-401</strain>
    </source>
</reference>
<evidence type="ECO:0000313" key="7">
    <source>
        <dbReference type="EMBL" id="QGX04087.1"/>
    </source>
</evidence>